<dbReference type="Pfam" id="PF04004">
    <property type="entry name" value="Leo1"/>
    <property type="match status" value="1"/>
</dbReference>
<evidence type="ECO:0000256" key="1">
    <source>
        <dbReference type="SAM" id="MobiDB-lite"/>
    </source>
</evidence>
<gene>
    <name evidence="2" type="ORF">NADFUDRAFT_50489</name>
</gene>
<dbReference type="AlphaFoldDB" id="A0A1E3PMB7"/>
<reference evidence="2 3" key="1">
    <citation type="journal article" date="2016" name="Proc. Natl. Acad. Sci. U.S.A.">
        <title>Comparative genomics of biotechnologically important yeasts.</title>
        <authorList>
            <person name="Riley R."/>
            <person name="Haridas S."/>
            <person name="Wolfe K.H."/>
            <person name="Lopes M.R."/>
            <person name="Hittinger C.T."/>
            <person name="Goeker M."/>
            <person name="Salamov A.A."/>
            <person name="Wisecaver J.H."/>
            <person name="Long T.M."/>
            <person name="Calvey C.H."/>
            <person name="Aerts A.L."/>
            <person name="Barry K.W."/>
            <person name="Choi C."/>
            <person name="Clum A."/>
            <person name="Coughlan A.Y."/>
            <person name="Deshpande S."/>
            <person name="Douglass A.P."/>
            <person name="Hanson S.J."/>
            <person name="Klenk H.-P."/>
            <person name="LaButti K.M."/>
            <person name="Lapidus A."/>
            <person name="Lindquist E.A."/>
            <person name="Lipzen A.M."/>
            <person name="Meier-Kolthoff J.P."/>
            <person name="Ohm R.A."/>
            <person name="Otillar R.P."/>
            <person name="Pangilinan J.L."/>
            <person name="Peng Y."/>
            <person name="Rokas A."/>
            <person name="Rosa C.A."/>
            <person name="Scheuner C."/>
            <person name="Sibirny A.A."/>
            <person name="Slot J.C."/>
            <person name="Stielow J.B."/>
            <person name="Sun H."/>
            <person name="Kurtzman C.P."/>
            <person name="Blackwell M."/>
            <person name="Grigoriev I.V."/>
            <person name="Jeffries T.W."/>
        </authorList>
    </citation>
    <scope>NUCLEOTIDE SEQUENCE [LARGE SCALE GENOMIC DNA]</scope>
    <source>
        <strain evidence="2 3">DSM 6958</strain>
    </source>
</reference>
<evidence type="ECO:0000313" key="2">
    <source>
        <dbReference type="EMBL" id="ODQ66573.1"/>
    </source>
</evidence>
<feature type="compositionally biased region" description="Basic and acidic residues" evidence="1">
    <location>
        <begin position="317"/>
        <end position="333"/>
    </location>
</feature>
<feature type="compositionally biased region" description="Acidic residues" evidence="1">
    <location>
        <begin position="128"/>
        <end position="138"/>
    </location>
</feature>
<dbReference type="InterPro" id="IPR007149">
    <property type="entry name" value="Leo1"/>
</dbReference>
<feature type="compositionally biased region" description="Basic residues" evidence="1">
    <location>
        <begin position="1"/>
        <end position="10"/>
    </location>
</feature>
<keyword evidence="3" id="KW-1185">Reference proteome</keyword>
<feature type="compositionally biased region" description="Basic and acidic residues" evidence="1">
    <location>
        <begin position="445"/>
        <end position="459"/>
    </location>
</feature>
<dbReference type="GO" id="GO:1990269">
    <property type="term" value="F:RNA polymerase II C-terminal domain phosphoserine binding"/>
    <property type="evidence" value="ECO:0007669"/>
    <property type="project" value="TreeGrafter"/>
</dbReference>
<feature type="compositionally biased region" description="Acidic residues" evidence="1">
    <location>
        <begin position="105"/>
        <end position="120"/>
    </location>
</feature>
<sequence>MDVKEKRTRRIIADSDEEEGYGQHPEQNSTESFMKPDSSAVDASDDGEDEKVSDDDDLRDTTPAAAANNIIAAEELNDLFNDNEDDEGNQSDSITSRQENRAAAEEEDDDEDIFGEDSDDDNRNAPVADDDQEVEDMEEIEQREIELAIPRYPKSHIPESDIYFSRVPAFLSIDPRPFDPTTFLSSTVEEMKNADNNDKSQRIRLKNENTVRWKYGKDESGDVTMESNARFVRWSDGTTSLQLGNELFDISEKTVQDTFLGTMHEDEEILQVAAIVNKNMTFVPTSTSSRTHKRLTEALNKKQEKQASVSRYATTDDPDKIRREAEKAEDASIRARRKLESKRKLNEDRMFGLGSQSGGSQNRYERVSTKETSYVNGDGYEEDDFIVNDEESDEEEEKARRLKELKRKGSDNYKRNRDYDEDEDEEEDFEGEEEEEEEEAEFTDEERSDRKSNSADRRTSSGSSQNVKKRRVISDDEDDE</sequence>
<dbReference type="GO" id="GO:0032968">
    <property type="term" value="P:positive regulation of transcription elongation by RNA polymerase II"/>
    <property type="evidence" value="ECO:0007669"/>
    <property type="project" value="TreeGrafter"/>
</dbReference>
<dbReference type="PANTHER" id="PTHR23146">
    <property type="entry name" value="LEO1 PROTEIN"/>
    <property type="match status" value="1"/>
</dbReference>
<dbReference type="Proteomes" id="UP000095009">
    <property type="component" value="Unassembled WGS sequence"/>
</dbReference>
<feature type="region of interest" description="Disordered" evidence="1">
    <location>
        <begin position="1"/>
        <end position="138"/>
    </location>
</feature>
<feature type="compositionally biased region" description="Low complexity" evidence="1">
    <location>
        <begin position="64"/>
        <end position="74"/>
    </location>
</feature>
<dbReference type="GO" id="GO:0016593">
    <property type="term" value="C:Cdc73/Paf1 complex"/>
    <property type="evidence" value="ECO:0007669"/>
    <property type="project" value="InterPro"/>
</dbReference>
<accession>A0A1E3PMB7</accession>
<feature type="compositionally biased region" description="Acidic residues" evidence="1">
    <location>
        <begin position="43"/>
        <end position="58"/>
    </location>
</feature>
<protein>
    <submittedName>
        <fullName evidence="2">Leo1-domain-containing protein</fullName>
    </submittedName>
</protein>
<feature type="compositionally biased region" description="Acidic residues" evidence="1">
    <location>
        <begin position="75"/>
        <end position="89"/>
    </location>
</feature>
<feature type="compositionally biased region" description="Basic and acidic residues" evidence="1">
    <location>
        <begin position="407"/>
        <end position="418"/>
    </location>
</feature>
<dbReference type="PANTHER" id="PTHR23146:SF0">
    <property type="entry name" value="RNA POLYMERASE-ASSOCIATED PROTEIN LEO1"/>
    <property type="match status" value="1"/>
</dbReference>
<evidence type="ECO:0000313" key="3">
    <source>
        <dbReference type="Proteomes" id="UP000095009"/>
    </source>
</evidence>
<dbReference type="OrthoDB" id="20844at2759"/>
<name>A0A1E3PMB7_9ASCO</name>
<feature type="region of interest" description="Disordered" evidence="1">
    <location>
        <begin position="298"/>
        <end position="480"/>
    </location>
</feature>
<feature type="compositionally biased region" description="Acidic residues" evidence="1">
    <location>
        <begin position="379"/>
        <end position="396"/>
    </location>
</feature>
<dbReference type="STRING" id="857566.A0A1E3PMB7"/>
<dbReference type="EMBL" id="KV454408">
    <property type="protein sequence ID" value="ODQ66573.1"/>
    <property type="molecule type" value="Genomic_DNA"/>
</dbReference>
<proteinExistence type="predicted"/>
<feature type="compositionally biased region" description="Acidic residues" evidence="1">
    <location>
        <begin position="419"/>
        <end position="444"/>
    </location>
</feature>
<organism evidence="2 3">
    <name type="scientific">Nadsonia fulvescens var. elongata DSM 6958</name>
    <dbReference type="NCBI Taxonomy" id="857566"/>
    <lineage>
        <taxon>Eukaryota</taxon>
        <taxon>Fungi</taxon>
        <taxon>Dikarya</taxon>
        <taxon>Ascomycota</taxon>
        <taxon>Saccharomycotina</taxon>
        <taxon>Dipodascomycetes</taxon>
        <taxon>Dipodascales</taxon>
        <taxon>Dipodascales incertae sedis</taxon>
        <taxon>Nadsonia</taxon>
    </lineage>
</organism>
<dbReference type="GO" id="GO:0006368">
    <property type="term" value="P:transcription elongation by RNA polymerase II"/>
    <property type="evidence" value="ECO:0007669"/>
    <property type="project" value="InterPro"/>
</dbReference>